<dbReference type="GO" id="GO:0006633">
    <property type="term" value="P:fatty acid biosynthetic process"/>
    <property type="evidence" value="ECO:0007669"/>
    <property type="project" value="UniProtKB-KW"/>
</dbReference>
<keyword evidence="16" id="KW-1185">Reference proteome</keyword>
<dbReference type="InterPro" id="IPR029045">
    <property type="entry name" value="ClpP/crotonase-like_dom_sf"/>
</dbReference>
<dbReference type="Pfam" id="PF17848">
    <property type="entry name" value="Zn_ribbon_ACC"/>
    <property type="match status" value="1"/>
</dbReference>
<keyword evidence="3 13" id="KW-0808">Transferase</keyword>
<evidence type="ECO:0000256" key="8">
    <source>
        <dbReference type="ARBA" id="ARBA00022833"/>
    </source>
</evidence>
<keyword evidence="9 13" id="KW-0067">ATP-binding</keyword>
<feature type="binding site" evidence="13">
    <location>
        <position position="65"/>
    </location>
    <ligand>
        <name>Zn(2+)</name>
        <dbReference type="ChEBI" id="CHEBI:29105"/>
    </ligand>
</feature>
<evidence type="ECO:0000313" key="16">
    <source>
        <dbReference type="Proteomes" id="UP000637720"/>
    </source>
</evidence>
<comment type="catalytic activity">
    <reaction evidence="13">
        <text>N(6)-carboxybiotinyl-L-lysyl-[protein] + acetyl-CoA = N(6)-biotinyl-L-lysyl-[protein] + malonyl-CoA</text>
        <dbReference type="Rhea" id="RHEA:54728"/>
        <dbReference type="Rhea" id="RHEA-COMP:10505"/>
        <dbReference type="Rhea" id="RHEA-COMP:10506"/>
        <dbReference type="ChEBI" id="CHEBI:57288"/>
        <dbReference type="ChEBI" id="CHEBI:57384"/>
        <dbReference type="ChEBI" id="CHEBI:83144"/>
        <dbReference type="ChEBI" id="CHEBI:83145"/>
        <dbReference type="EC" id="2.1.3.15"/>
    </reaction>
</comment>
<feature type="binding site" evidence="13">
    <location>
        <position position="49"/>
    </location>
    <ligand>
        <name>Zn(2+)</name>
        <dbReference type="ChEBI" id="CHEBI:29105"/>
    </ligand>
</feature>
<dbReference type="PANTHER" id="PTHR42995">
    <property type="entry name" value="ACETYL-COENZYME A CARBOXYLASE CARBOXYL TRANSFERASE SUBUNIT BETA, CHLOROPLASTIC"/>
    <property type="match status" value="1"/>
</dbReference>
<dbReference type="Pfam" id="PF01039">
    <property type="entry name" value="Carboxyl_trans"/>
    <property type="match status" value="1"/>
</dbReference>
<dbReference type="GO" id="GO:2001295">
    <property type="term" value="P:malonyl-CoA biosynthetic process"/>
    <property type="evidence" value="ECO:0007669"/>
    <property type="project" value="UniProtKB-UniRule"/>
</dbReference>
<evidence type="ECO:0000256" key="7">
    <source>
        <dbReference type="ARBA" id="ARBA00022832"/>
    </source>
</evidence>
<dbReference type="InterPro" id="IPR034733">
    <property type="entry name" value="AcCoA_carboxyl_beta"/>
</dbReference>
<keyword evidence="13" id="KW-0963">Cytoplasm</keyword>
<evidence type="ECO:0000256" key="4">
    <source>
        <dbReference type="ARBA" id="ARBA00022723"/>
    </source>
</evidence>
<protein>
    <recommendedName>
        <fullName evidence="13">Acetyl-coenzyme A carboxylase carboxyl transferase subunit beta</fullName>
        <shortName evidence="13">ACCase subunit beta</shortName>
        <shortName evidence="13">Acetyl-CoA carboxylase carboxyltransferase subunit beta</shortName>
        <ecNumber evidence="13">2.1.3.15</ecNumber>
    </recommendedName>
</protein>
<organism evidence="15 16">
    <name type="scientific">Calditerricola satsumensis</name>
    <dbReference type="NCBI Taxonomy" id="373054"/>
    <lineage>
        <taxon>Bacteria</taxon>
        <taxon>Bacillati</taxon>
        <taxon>Bacillota</taxon>
        <taxon>Bacilli</taxon>
        <taxon>Bacillales</taxon>
        <taxon>Bacillaceae</taxon>
        <taxon>Calditerricola</taxon>
    </lineage>
</organism>
<comment type="cofactor">
    <cofactor evidence="13">
        <name>Zn(2+)</name>
        <dbReference type="ChEBI" id="CHEBI:29105"/>
    </cofactor>
    <text evidence="13">Binds 1 zinc ion per subunit.</text>
</comment>
<evidence type="ECO:0000256" key="9">
    <source>
        <dbReference type="ARBA" id="ARBA00022840"/>
    </source>
</evidence>
<dbReference type="SUPFAM" id="SSF52096">
    <property type="entry name" value="ClpP/crotonase"/>
    <property type="match status" value="1"/>
</dbReference>
<dbReference type="Proteomes" id="UP000637720">
    <property type="component" value="Unassembled WGS sequence"/>
</dbReference>
<evidence type="ECO:0000256" key="6">
    <source>
        <dbReference type="ARBA" id="ARBA00022771"/>
    </source>
</evidence>
<feature type="zinc finger region" description="C4-type" evidence="13">
    <location>
        <begin position="46"/>
        <end position="68"/>
    </location>
</feature>
<dbReference type="AlphaFoldDB" id="A0A8J3F8H7"/>
<evidence type="ECO:0000256" key="13">
    <source>
        <dbReference type="HAMAP-Rule" id="MF_01395"/>
    </source>
</evidence>
<evidence type="ECO:0000256" key="3">
    <source>
        <dbReference type="ARBA" id="ARBA00022679"/>
    </source>
</evidence>
<proteinExistence type="inferred from homology"/>
<gene>
    <name evidence="13 15" type="primary">accD</name>
    <name evidence="15" type="ORF">GCM10007043_03330</name>
</gene>
<dbReference type="GO" id="GO:0005524">
    <property type="term" value="F:ATP binding"/>
    <property type="evidence" value="ECO:0007669"/>
    <property type="project" value="UniProtKB-KW"/>
</dbReference>
<comment type="similarity">
    <text evidence="13">Belongs to the AccD/PCCB family.</text>
</comment>
<evidence type="ECO:0000256" key="12">
    <source>
        <dbReference type="ARBA" id="ARBA00025280"/>
    </source>
</evidence>
<dbReference type="PRINTS" id="PR01070">
    <property type="entry name" value="ACCCTRFRASEB"/>
</dbReference>
<dbReference type="UniPathway" id="UPA00655">
    <property type="reaction ID" value="UER00711"/>
</dbReference>
<evidence type="ECO:0000259" key="14">
    <source>
        <dbReference type="PROSITE" id="PS50980"/>
    </source>
</evidence>
<reference evidence="15" key="1">
    <citation type="journal article" date="2014" name="Int. J. Syst. Evol. Microbiol.">
        <title>Complete genome sequence of Corynebacterium casei LMG S-19264T (=DSM 44701T), isolated from a smear-ripened cheese.</title>
        <authorList>
            <consortium name="US DOE Joint Genome Institute (JGI-PGF)"/>
            <person name="Walter F."/>
            <person name="Albersmeier A."/>
            <person name="Kalinowski J."/>
            <person name="Ruckert C."/>
        </authorList>
    </citation>
    <scope>NUCLEOTIDE SEQUENCE</scope>
    <source>
        <strain evidence="15">JCM 14719</strain>
    </source>
</reference>
<dbReference type="HAMAP" id="MF_01395">
    <property type="entry name" value="AcetylCoA_CT_beta"/>
    <property type="match status" value="1"/>
</dbReference>
<dbReference type="InterPro" id="IPR011762">
    <property type="entry name" value="COA_CT_N"/>
</dbReference>
<dbReference type="GO" id="GO:0008270">
    <property type="term" value="F:zinc ion binding"/>
    <property type="evidence" value="ECO:0007669"/>
    <property type="project" value="UniProtKB-UniRule"/>
</dbReference>
<dbReference type="InterPro" id="IPR041010">
    <property type="entry name" value="Znf-ACC"/>
</dbReference>
<accession>A0A8J3F8H7</accession>
<dbReference type="PANTHER" id="PTHR42995:SF5">
    <property type="entry name" value="ACETYL-COENZYME A CARBOXYLASE CARBOXYL TRANSFERASE SUBUNIT BETA, CHLOROPLASTIC"/>
    <property type="match status" value="1"/>
</dbReference>
<dbReference type="EMBL" id="BMOF01000003">
    <property type="protein sequence ID" value="GGJ92984.1"/>
    <property type="molecule type" value="Genomic_DNA"/>
</dbReference>
<feature type="binding site" evidence="13">
    <location>
        <position position="46"/>
    </location>
    <ligand>
        <name>Zn(2+)</name>
        <dbReference type="ChEBI" id="CHEBI:29105"/>
    </ligand>
</feature>
<dbReference type="EC" id="2.1.3.15" evidence="13"/>
<dbReference type="InterPro" id="IPR000438">
    <property type="entry name" value="Acetyl_CoA_COase_Trfase_b_su"/>
</dbReference>
<dbReference type="GO" id="GO:0003989">
    <property type="term" value="F:acetyl-CoA carboxylase activity"/>
    <property type="evidence" value="ECO:0007669"/>
    <property type="project" value="InterPro"/>
</dbReference>
<comment type="subcellular location">
    <subcellularLocation>
        <location evidence="1 13">Cytoplasm</location>
    </subcellularLocation>
</comment>
<evidence type="ECO:0000313" key="15">
    <source>
        <dbReference type="EMBL" id="GGJ92984.1"/>
    </source>
</evidence>
<reference evidence="15" key="2">
    <citation type="submission" date="2020-09" db="EMBL/GenBank/DDBJ databases">
        <authorList>
            <person name="Sun Q."/>
            <person name="Ohkuma M."/>
        </authorList>
    </citation>
    <scope>NUCLEOTIDE SEQUENCE</scope>
    <source>
        <strain evidence="15">JCM 14719</strain>
    </source>
</reference>
<dbReference type="Gene3D" id="3.90.226.10">
    <property type="entry name" value="2-enoyl-CoA Hydratase, Chain A, domain 1"/>
    <property type="match status" value="1"/>
</dbReference>
<evidence type="ECO:0000256" key="2">
    <source>
        <dbReference type="ARBA" id="ARBA00022516"/>
    </source>
</evidence>
<keyword evidence="8 13" id="KW-0862">Zinc</keyword>
<comment type="subunit">
    <text evidence="13">Acetyl-CoA carboxylase is a heterohexamer composed of biotin carboxyl carrier protein (AccB), biotin carboxylase (AccC) and two subunits each of ACCase subunit alpha (AccA) and ACCase subunit beta (AccD).</text>
</comment>
<keyword evidence="4 13" id="KW-0479">Metal-binding</keyword>
<comment type="function">
    <text evidence="12 13">Component of the acetyl coenzyme A carboxylase (ACC) complex. Biotin carboxylase (BC) catalyzes the carboxylation of biotin on its carrier protein (BCCP) and then the CO(2) group is transferred by the transcarboxylase to acetyl-CoA to form malonyl-CoA.</text>
</comment>
<evidence type="ECO:0000256" key="1">
    <source>
        <dbReference type="ARBA" id="ARBA00004496"/>
    </source>
</evidence>
<feature type="binding site" evidence="13">
    <location>
        <position position="68"/>
    </location>
    <ligand>
        <name>Zn(2+)</name>
        <dbReference type="ChEBI" id="CHEBI:29105"/>
    </ligand>
</feature>
<comment type="pathway">
    <text evidence="13">Lipid metabolism; malonyl-CoA biosynthesis; malonyl-CoA from acetyl-CoA: step 1/1.</text>
</comment>
<feature type="domain" description="CoA carboxyltransferase N-terminal" evidence="14">
    <location>
        <begin position="42"/>
        <end position="300"/>
    </location>
</feature>
<dbReference type="RefSeq" id="WP_188816627.1">
    <property type="nucleotide sequence ID" value="NZ_BMOF01000003.1"/>
</dbReference>
<keyword evidence="7 13" id="KW-0276">Fatty acid metabolism</keyword>
<dbReference type="NCBIfam" id="TIGR00515">
    <property type="entry name" value="accD"/>
    <property type="match status" value="1"/>
</dbReference>
<sequence length="300" mass="32956">MFKDWFGKRKRYATLPGVQPARREDAADAAAREERREIPEGLLIKCDRCGTITYVKELDKNLKVCRGCDYHFALSAPERIRITLDEGSFVEYDADLVSEDPLGFPGYPDKLAKSQAQSGLREAVVTGEGTIDGFGVVIGVMDSRFIMGSMGSVVGEKITRAIERATEKRLPLLLFSASGGARMQEGVLSLMQMAKTSAALARFHREGLLFISVLTNPTTGGVSASFASLGDINIAEPGALIGFAGRRIIEQTIRQKLPDDFQTAEFLLKHGQLDLVVHRKEMRATLAKLLDLHQVRRVGS</sequence>
<keyword evidence="11 13" id="KW-0275">Fatty acid biosynthesis</keyword>
<dbReference type="GO" id="GO:0009317">
    <property type="term" value="C:acetyl-CoA carboxylase complex"/>
    <property type="evidence" value="ECO:0007669"/>
    <property type="project" value="InterPro"/>
</dbReference>
<evidence type="ECO:0000256" key="10">
    <source>
        <dbReference type="ARBA" id="ARBA00023098"/>
    </source>
</evidence>
<keyword evidence="6 13" id="KW-0863">Zinc-finger</keyword>
<evidence type="ECO:0000256" key="11">
    <source>
        <dbReference type="ARBA" id="ARBA00023160"/>
    </source>
</evidence>
<evidence type="ECO:0000256" key="5">
    <source>
        <dbReference type="ARBA" id="ARBA00022741"/>
    </source>
</evidence>
<keyword evidence="2 13" id="KW-0444">Lipid biosynthesis</keyword>
<comment type="caution">
    <text evidence="15">The sequence shown here is derived from an EMBL/GenBank/DDBJ whole genome shotgun (WGS) entry which is preliminary data.</text>
</comment>
<keyword evidence="5 13" id="KW-0547">Nucleotide-binding</keyword>
<dbReference type="GO" id="GO:0016743">
    <property type="term" value="F:carboxyl- or carbamoyltransferase activity"/>
    <property type="evidence" value="ECO:0007669"/>
    <property type="project" value="UniProtKB-UniRule"/>
</dbReference>
<keyword evidence="10 13" id="KW-0443">Lipid metabolism</keyword>
<name>A0A8J3F8H7_9BACI</name>
<dbReference type="PROSITE" id="PS50980">
    <property type="entry name" value="COA_CT_NTER"/>
    <property type="match status" value="1"/>
</dbReference>